<evidence type="ECO:0000313" key="1">
    <source>
        <dbReference type="EMBL" id="CAG7733698.1"/>
    </source>
</evidence>
<sequence>TTTRIPDGRFEVALPWIEGHPPLKSHEDIAIKRLETTVKKLEAIGRIDDYQAVFNDWLAEGIIEEVPKSEIENSCHYLPHRAVIKENSETTKIRPVFDASAKGKGGTSLNECLEKGRNLLELIPKIIVGFRLRKIGIVSDIQKAFLQISINPQERDFLRFLWKEKGTTT</sequence>
<accession>A0A8J2P0H4</accession>
<name>A0A8J2P0H4_9HEXA</name>
<protein>
    <submittedName>
        <fullName evidence="1">Uncharacterized protein</fullName>
    </submittedName>
</protein>
<feature type="non-terminal residue" evidence="1">
    <location>
        <position position="169"/>
    </location>
</feature>
<dbReference type="PANTHER" id="PTHR47331">
    <property type="entry name" value="PHD-TYPE DOMAIN-CONTAINING PROTEIN"/>
    <property type="match status" value="1"/>
</dbReference>
<comment type="caution">
    <text evidence="1">The sequence shown here is derived from an EMBL/GenBank/DDBJ whole genome shotgun (WGS) entry which is preliminary data.</text>
</comment>
<dbReference type="EMBL" id="CAJVCH010253816">
    <property type="protein sequence ID" value="CAG7733698.1"/>
    <property type="molecule type" value="Genomic_DNA"/>
</dbReference>
<dbReference type="Proteomes" id="UP000708208">
    <property type="component" value="Unassembled WGS sequence"/>
</dbReference>
<dbReference type="PANTHER" id="PTHR47331:SF1">
    <property type="entry name" value="GAG-LIKE PROTEIN"/>
    <property type="match status" value="1"/>
</dbReference>
<proteinExistence type="predicted"/>
<dbReference type="OrthoDB" id="416987at2759"/>
<organism evidence="1 2">
    <name type="scientific">Allacma fusca</name>
    <dbReference type="NCBI Taxonomy" id="39272"/>
    <lineage>
        <taxon>Eukaryota</taxon>
        <taxon>Metazoa</taxon>
        <taxon>Ecdysozoa</taxon>
        <taxon>Arthropoda</taxon>
        <taxon>Hexapoda</taxon>
        <taxon>Collembola</taxon>
        <taxon>Symphypleona</taxon>
        <taxon>Sminthuridae</taxon>
        <taxon>Allacma</taxon>
    </lineage>
</organism>
<keyword evidence="2" id="KW-1185">Reference proteome</keyword>
<feature type="non-terminal residue" evidence="1">
    <location>
        <position position="1"/>
    </location>
</feature>
<gene>
    <name evidence="1" type="ORF">AFUS01_LOCUS22124</name>
</gene>
<reference evidence="1" key="1">
    <citation type="submission" date="2021-06" db="EMBL/GenBank/DDBJ databases">
        <authorList>
            <person name="Hodson N. C."/>
            <person name="Mongue J. A."/>
            <person name="Jaron S. K."/>
        </authorList>
    </citation>
    <scope>NUCLEOTIDE SEQUENCE</scope>
</reference>
<dbReference type="AlphaFoldDB" id="A0A8J2P0H4"/>
<evidence type="ECO:0000313" key="2">
    <source>
        <dbReference type="Proteomes" id="UP000708208"/>
    </source>
</evidence>